<dbReference type="Pfam" id="PF01467">
    <property type="entry name" value="CTP_transf_like"/>
    <property type="match status" value="1"/>
</dbReference>
<feature type="domain" description="Cytidyltransferase-like" evidence="3">
    <location>
        <begin position="6"/>
        <end position="125"/>
    </location>
</feature>
<dbReference type="NCBIfam" id="TIGR01518">
    <property type="entry name" value="g3p_cytidyltrns"/>
    <property type="match status" value="1"/>
</dbReference>
<gene>
    <name evidence="4" type="ORF">BW47_05750</name>
</gene>
<dbReference type="InterPro" id="IPR014729">
    <property type="entry name" value="Rossmann-like_a/b/a_fold"/>
</dbReference>
<evidence type="ECO:0000313" key="4">
    <source>
        <dbReference type="EMBL" id="APT74048.1"/>
    </source>
</evidence>
<name>A0ABN4UV45_9BACT</name>
<dbReference type="InterPro" id="IPR006409">
    <property type="entry name" value="G3P_cytidylTrfase"/>
</dbReference>
<accession>A0ABN4UV45</accession>
<dbReference type="PANTHER" id="PTHR43793">
    <property type="entry name" value="FAD SYNTHASE"/>
    <property type="match status" value="1"/>
</dbReference>
<protein>
    <submittedName>
        <fullName evidence="4">Glycerol-3-phosphate cytidiltransferase</fullName>
    </submittedName>
</protein>
<dbReference type="EMBL" id="CP007389">
    <property type="protein sequence ID" value="APT74048.1"/>
    <property type="molecule type" value="Genomic_DNA"/>
</dbReference>
<dbReference type="NCBIfam" id="TIGR00125">
    <property type="entry name" value="cyt_tran_rel"/>
    <property type="match status" value="1"/>
</dbReference>
<dbReference type="InterPro" id="IPR050385">
    <property type="entry name" value="Archaeal_FAD_synthase"/>
</dbReference>
<dbReference type="PANTHER" id="PTHR43793:SF1">
    <property type="entry name" value="FAD SYNTHASE"/>
    <property type="match status" value="1"/>
</dbReference>
<organism evidence="4 5">
    <name type="scientific">Thermosipho melanesiensis</name>
    <dbReference type="NCBI Taxonomy" id="46541"/>
    <lineage>
        <taxon>Bacteria</taxon>
        <taxon>Thermotogati</taxon>
        <taxon>Thermotogota</taxon>
        <taxon>Thermotogae</taxon>
        <taxon>Thermotogales</taxon>
        <taxon>Fervidobacteriaceae</taxon>
        <taxon>Thermosipho</taxon>
    </lineage>
</organism>
<dbReference type="Gene3D" id="3.40.50.620">
    <property type="entry name" value="HUPs"/>
    <property type="match status" value="1"/>
</dbReference>
<evidence type="ECO:0000313" key="5">
    <source>
        <dbReference type="Proteomes" id="UP000185490"/>
    </source>
</evidence>
<reference evidence="4 5" key="1">
    <citation type="submission" date="2014-02" db="EMBL/GenBank/DDBJ databases">
        <title>Diversity of Thermotogales isolates from hydrothermal vents.</title>
        <authorList>
            <person name="Haverkamp T.H.A."/>
            <person name="Lossouarn J."/>
            <person name="Geslin C."/>
            <person name="Nesbo C.L."/>
        </authorList>
    </citation>
    <scope>NUCLEOTIDE SEQUENCE [LARGE SCALE GENOMIC DNA]</scope>
    <source>
        <strain evidence="4 5">431</strain>
    </source>
</reference>
<evidence type="ECO:0000256" key="1">
    <source>
        <dbReference type="ARBA" id="ARBA00022679"/>
    </source>
</evidence>
<evidence type="ECO:0000256" key="2">
    <source>
        <dbReference type="ARBA" id="ARBA00022695"/>
    </source>
</evidence>
<dbReference type="InterPro" id="IPR004821">
    <property type="entry name" value="Cyt_trans-like"/>
</dbReference>
<keyword evidence="1" id="KW-0808">Transferase</keyword>
<sequence>MMKTVITYGTFDLFHIGHLRLLQRAKKLGDKLIVAVSTDEFNLKKGKKAIIPYEQRAEIVKNIKSVDLVIPENSWEQKVEDIKKYNVDIFVMGEDWKGRFDYLKDYCEVIYLPRTQGISSTEIRNILQYMSELSITDLKKALDILGKIDFEELREALNILEQLRKDLC</sequence>
<proteinExistence type="predicted"/>
<dbReference type="SUPFAM" id="SSF52374">
    <property type="entry name" value="Nucleotidylyl transferase"/>
    <property type="match status" value="1"/>
</dbReference>
<keyword evidence="2" id="KW-0548">Nucleotidyltransferase</keyword>
<dbReference type="Proteomes" id="UP000185490">
    <property type="component" value="Chromosome"/>
</dbReference>
<evidence type="ECO:0000259" key="3">
    <source>
        <dbReference type="Pfam" id="PF01467"/>
    </source>
</evidence>
<dbReference type="CDD" id="cd02171">
    <property type="entry name" value="G3P_Cytidylyltransferase"/>
    <property type="match status" value="1"/>
</dbReference>
<keyword evidence="5" id="KW-1185">Reference proteome</keyword>